<dbReference type="PANTHER" id="PTHR45959:SF2">
    <property type="entry name" value="BHLH TRANSCRIPTION FACTOR"/>
    <property type="match status" value="1"/>
</dbReference>
<name>A0ABM3RD18_SPIOL</name>
<dbReference type="SUPFAM" id="SSF47459">
    <property type="entry name" value="HLH, helix-loop-helix DNA-binding domain"/>
    <property type="match status" value="1"/>
</dbReference>
<reference evidence="8" key="2">
    <citation type="submission" date="2025-08" db="UniProtKB">
        <authorList>
            <consortium name="RefSeq"/>
        </authorList>
    </citation>
    <scope>IDENTIFICATION</scope>
    <source>
        <tissue evidence="8">Leaf</tissue>
    </source>
</reference>
<keyword evidence="2" id="KW-0805">Transcription regulation</keyword>
<evidence type="ECO:0000256" key="5">
    <source>
        <dbReference type="SAM" id="MobiDB-lite"/>
    </source>
</evidence>
<evidence type="ECO:0000256" key="2">
    <source>
        <dbReference type="ARBA" id="ARBA00023015"/>
    </source>
</evidence>
<dbReference type="PROSITE" id="PS50888">
    <property type="entry name" value="BHLH"/>
    <property type="match status" value="1"/>
</dbReference>
<dbReference type="InterPro" id="IPR011598">
    <property type="entry name" value="bHLH_dom"/>
</dbReference>
<dbReference type="RefSeq" id="XP_056693524.1">
    <property type="nucleotide sequence ID" value="XM_056837546.1"/>
</dbReference>
<sequence length="450" mass="49881">MAILSDGHNSSQIPRLNQHTWSISVTCFTFILAQPIFNYLSITHSLYINLTPSPTSLINISTTRSTTQALAKFIFIFSLSARGQRVQGLRKAVRIKFRVTGKMEIQTVPSLINNSHNEYNQSETTEAASFDEQLTAALLGEDFPYPLPAKNCTTYPDQSHWDFEYDLVDQFITPPSYSSNSSASYDYDNNNNNYDDVNDNTMVSPGVQEPGRQSKKRKEVITEKQAVNGGTRKRKRHPSQVQDHILAERKRREVLGHMFISLSTMIPGLKKIDKTSILGEAIKHMKHLQEKVNVLEKVSAQQKSARSSMVVVKKYQLGVENDDSDDTGNGSSSIVSDNSASDSGGGGGCGSNGDSSNNAMNLNNSIPEIEVKITDETLLLKVYCETQNGVMAKLLKVVENHHLSVTNCSLLPFDKLALDITIVAQIQEGFDMNVKDFVRSIRSVLRPAGI</sequence>
<evidence type="ECO:0000256" key="3">
    <source>
        <dbReference type="ARBA" id="ARBA00023163"/>
    </source>
</evidence>
<keyword evidence="7" id="KW-1185">Reference proteome</keyword>
<protein>
    <submittedName>
        <fullName evidence="8">Transcription factor bHLH18 isoform X1</fullName>
    </submittedName>
</protein>
<feature type="domain" description="BHLH" evidence="6">
    <location>
        <begin position="239"/>
        <end position="288"/>
    </location>
</feature>
<accession>A0ABM3RD18</accession>
<evidence type="ECO:0000313" key="7">
    <source>
        <dbReference type="Proteomes" id="UP000813463"/>
    </source>
</evidence>
<evidence type="ECO:0000256" key="1">
    <source>
        <dbReference type="ARBA" id="ARBA00004123"/>
    </source>
</evidence>
<evidence type="ECO:0000313" key="8">
    <source>
        <dbReference type="RefSeq" id="XP_056693524.1"/>
    </source>
</evidence>
<organism evidence="7 8">
    <name type="scientific">Spinacia oleracea</name>
    <name type="common">Spinach</name>
    <dbReference type="NCBI Taxonomy" id="3562"/>
    <lineage>
        <taxon>Eukaryota</taxon>
        <taxon>Viridiplantae</taxon>
        <taxon>Streptophyta</taxon>
        <taxon>Embryophyta</taxon>
        <taxon>Tracheophyta</taxon>
        <taxon>Spermatophyta</taxon>
        <taxon>Magnoliopsida</taxon>
        <taxon>eudicotyledons</taxon>
        <taxon>Gunneridae</taxon>
        <taxon>Pentapetalae</taxon>
        <taxon>Caryophyllales</taxon>
        <taxon>Chenopodiaceae</taxon>
        <taxon>Chenopodioideae</taxon>
        <taxon>Anserineae</taxon>
        <taxon>Spinacia</taxon>
    </lineage>
</organism>
<dbReference type="Pfam" id="PF00010">
    <property type="entry name" value="HLH"/>
    <property type="match status" value="1"/>
</dbReference>
<evidence type="ECO:0000259" key="6">
    <source>
        <dbReference type="PROSITE" id="PS50888"/>
    </source>
</evidence>
<dbReference type="InterPro" id="IPR052610">
    <property type="entry name" value="bHLH_transcription_regulator"/>
</dbReference>
<dbReference type="InterPro" id="IPR036638">
    <property type="entry name" value="HLH_DNA-bd_sf"/>
</dbReference>
<dbReference type="PANTHER" id="PTHR45959">
    <property type="entry name" value="BHLH TRANSCRIPTION FACTOR"/>
    <property type="match status" value="1"/>
</dbReference>
<dbReference type="SMART" id="SM00353">
    <property type="entry name" value="HLH"/>
    <property type="match status" value="1"/>
</dbReference>
<dbReference type="Proteomes" id="UP000813463">
    <property type="component" value="Chromosome 2"/>
</dbReference>
<reference evidence="7" key="1">
    <citation type="journal article" date="2021" name="Nat. Commun.">
        <title>Genomic analyses provide insights into spinach domestication and the genetic basis of agronomic traits.</title>
        <authorList>
            <person name="Cai X."/>
            <person name="Sun X."/>
            <person name="Xu C."/>
            <person name="Sun H."/>
            <person name="Wang X."/>
            <person name="Ge C."/>
            <person name="Zhang Z."/>
            <person name="Wang Q."/>
            <person name="Fei Z."/>
            <person name="Jiao C."/>
            <person name="Wang Q."/>
        </authorList>
    </citation>
    <scope>NUCLEOTIDE SEQUENCE [LARGE SCALE GENOMIC DNA]</scope>
    <source>
        <strain evidence="7">cv. Varoflay</strain>
    </source>
</reference>
<evidence type="ECO:0000256" key="4">
    <source>
        <dbReference type="ARBA" id="ARBA00023242"/>
    </source>
</evidence>
<comment type="subcellular location">
    <subcellularLocation>
        <location evidence="1">Nucleus</location>
    </subcellularLocation>
</comment>
<gene>
    <name evidence="8" type="primary">LOC110795800</name>
</gene>
<dbReference type="GeneID" id="110795800"/>
<keyword evidence="4" id="KW-0539">Nucleus</keyword>
<proteinExistence type="predicted"/>
<keyword evidence="3" id="KW-0804">Transcription</keyword>
<feature type="region of interest" description="Disordered" evidence="5">
    <location>
        <begin position="320"/>
        <end position="361"/>
    </location>
</feature>
<feature type="compositionally biased region" description="Low complexity" evidence="5">
    <location>
        <begin position="327"/>
        <end position="342"/>
    </location>
</feature>
<dbReference type="Gene3D" id="4.10.280.10">
    <property type="entry name" value="Helix-loop-helix DNA-binding domain"/>
    <property type="match status" value="1"/>
</dbReference>